<keyword evidence="1" id="KW-0805">Transcription regulation</keyword>
<gene>
    <name evidence="5" type="ORF">FPL14_17850</name>
</gene>
<evidence type="ECO:0000259" key="4">
    <source>
        <dbReference type="PROSITE" id="PS50932"/>
    </source>
</evidence>
<evidence type="ECO:0000256" key="1">
    <source>
        <dbReference type="ARBA" id="ARBA00023015"/>
    </source>
</evidence>
<dbReference type="SUPFAM" id="SSF53822">
    <property type="entry name" value="Periplasmic binding protein-like I"/>
    <property type="match status" value="1"/>
</dbReference>
<evidence type="ECO:0000256" key="2">
    <source>
        <dbReference type="ARBA" id="ARBA00023125"/>
    </source>
</evidence>
<dbReference type="PROSITE" id="PS00356">
    <property type="entry name" value="HTH_LACI_1"/>
    <property type="match status" value="1"/>
</dbReference>
<dbReference type="KEGG" id="cchl:FPL14_17850"/>
<dbReference type="GO" id="GO:0003700">
    <property type="term" value="F:DNA-binding transcription factor activity"/>
    <property type="evidence" value="ECO:0007669"/>
    <property type="project" value="TreeGrafter"/>
</dbReference>
<dbReference type="Gene3D" id="1.10.260.40">
    <property type="entry name" value="lambda repressor-like DNA-binding domains"/>
    <property type="match status" value="1"/>
</dbReference>
<name>A0A7G5C0V9_9BACL</name>
<dbReference type="SUPFAM" id="SSF47413">
    <property type="entry name" value="lambda repressor-like DNA-binding domains"/>
    <property type="match status" value="1"/>
</dbReference>
<organism evidence="5 6">
    <name type="scientific">Cohnella cholangitidis</name>
    <dbReference type="NCBI Taxonomy" id="2598458"/>
    <lineage>
        <taxon>Bacteria</taxon>
        <taxon>Bacillati</taxon>
        <taxon>Bacillota</taxon>
        <taxon>Bacilli</taxon>
        <taxon>Bacillales</taxon>
        <taxon>Paenibacillaceae</taxon>
        <taxon>Cohnella</taxon>
    </lineage>
</organism>
<protein>
    <submittedName>
        <fullName evidence="5">LacI family transcriptional regulator</fullName>
    </submittedName>
</protein>
<keyword evidence="3" id="KW-0804">Transcription</keyword>
<evidence type="ECO:0000313" key="6">
    <source>
        <dbReference type="Proteomes" id="UP000515679"/>
    </source>
</evidence>
<dbReference type="PANTHER" id="PTHR30146:SF150">
    <property type="entry name" value="ARABINOSE METABOLISM TRANSCRIPTIONAL REPRESSOR"/>
    <property type="match status" value="1"/>
</dbReference>
<dbReference type="SMART" id="SM00354">
    <property type="entry name" value="HTH_LACI"/>
    <property type="match status" value="1"/>
</dbReference>
<sequence length="354" mass="39936">MENVCVKMEDIAKQANVSKSAVSLALNGKPGISEDTRERVIRIAQESGYIAKRRAAPAQERPLSSLLFLVCANSGIVLEQYYQQPFFRELIHYIEERCRSKGYSLQFATLNTESLEQNVKSLSEDNRNSGVILLGTNLGRQQIVSIAEHLPQIVVLDTNFETLPIPFVEINNVMGAYQAGSYLYEIGHREIGYVASNVRIHNFNSRQRGFMSALEDRELAIPDNRIFSVAPTILYSQESMREQLQHYLQENGRLPTALFCECDYIAISAMKTLNELGFRVPEDVSVIGFDNITESMVVTPELTTIHVEKEKMAQVAVDMLIELIHEGLNTTTKTTIDTKFIERLSCRAPINHSK</sequence>
<evidence type="ECO:0000256" key="3">
    <source>
        <dbReference type="ARBA" id="ARBA00023163"/>
    </source>
</evidence>
<dbReference type="AlphaFoldDB" id="A0A7G5C0V9"/>
<dbReference type="CDD" id="cd01392">
    <property type="entry name" value="HTH_LacI"/>
    <property type="match status" value="1"/>
</dbReference>
<accession>A0A7G5C0V9</accession>
<dbReference type="PANTHER" id="PTHR30146">
    <property type="entry name" value="LACI-RELATED TRANSCRIPTIONAL REPRESSOR"/>
    <property type="match status" value="1"/>
</dbReference>
<evidence type="ECO:0000313" key="5">
    <source>
        <dbReference type="EMBL" id="QMV42843.1"/>
    </source>
</evidence>
<dbReference type="PROSITE" id="PS50932">
    <property type="entry name" value="HTH_LACI_2"/>
    <property type="match status" value="1"/>
</dbReference>
<dbReference type="GO" id="GO:0000976">
    <property type="term" value="F:transcription cis-regulatory region binding"/>
    <property type="evidence" value="ECO:0007669"/>
    <property type="project" value="TreeGrafter"/>
</dbReference>
<proteinExistence type="predicted"/>
<keyword evidence="6" id="KW-1185">Reference proteome</keyword>
<dbReference type="InterPro" id="IPR046335">
    <property type="entry name" value="LacI/GalR-like_sensor"/>
</dbReference>
<dbReference type="InterPro" id="IPR000843">
    <property type="entry name" value="HTH_LacI"/>
</dbReference>
<dbReference type="InterPro" id="IPR028082">
    <property type="entry name" value="Peripla_BP_I"/>
</dbReference>
<dbReference type="Proteomes" id="UP000515679">
    <property type="component" value="Chromosome"/>
</dbReference>
<dbReference type="Gene3D" id="3.40.50.2300">
    <property type="match status" value="2"/>
</dbReference>
<reference evidence="5 6" key="1">
    <citation type="submission" date="2019-07" db="EMBL/GenBank/DDBJ databases">
        <authorList>
            <person name="Kim J.K."/>
            <person name="Cheong H.-M."/>
            <person name="Choi Y."/>
            <person name="Hwang K.J."/>
            <person name="Lee S."/>
            <person name="Choi C."/>
        </authorList>
    </citation>
    <scope>NUCLEOTIDE SEQUENCE [LARGE SCALE GENOMIC DNA]</scope>
    <source>
        <strain evidence="5 6">KS 22</strain>
    </source>
</reference>
<keyword evidence="2" id="KW-0238">DNA-binding</keyword>
<dbReference type="Pfam" id="PF13377">
    <property type="entry name" value="Peripla_BP_3"/>
    <property type="match status" value="1"/>
</dbReference>
<feature type="domain" description="HTH lacI-type" evidence="4">
    <location>
        <begin position="6"/>
        <end position="60"/>
    </location>
</feature>
<dbReference type="Pfam" id="PF00356">
    <property type="entry name" value="LacI"/>
    <property type="match status" value="1"/>
</dbReference>
<dbReference type="InterPro" id="IPR010982">
    <property type="entry name" value="Lambda_DNA-bd_dom_sf"/>
</dbReference>
<dbReference type="EMBL" id="CP041969">
    <property type="protein sequence ID" value="QMV42843.1"/>
    <property type="molecule type" value="Genomic_DNA"/>
</dbReference>